<dbReference type="Pfam" id="PF00903">
    <property type="entry name" value="Glyoxalase"/>
    <property type="match status" value="1"/>
</dbReference>
<dbReference type="PANTHER" id="PTHR36437">
    <property type="entry name" value="GLYOXALASE/BLEOMYCIN RESISTANCE PROTEIN/DIOXYGENASE"/>
    <property type="match status" value="1"/>
</dbReference>
<dbReference type="EMBL" id="JBHUCP010000035">
    <property type="protein sequence ID" value="MFD1534515.1"/>
    <property type="molecule type" value="Genomic_DNA"/>
</dbReference>
<dbReference type="InterPro" id="IPR037523">
    <property type="entry name" value="VOC_core"/>
</dbReference>
<dbReference type="SUPFAM" id="SSF54593">
    <property type="entry name" value="Glyoxalase/Bleomycin resistance protein/Dihydroxybiphenyl dioxygenase"/>
    <property type="match status" value="1"/>
</dbReference>
<gene>
    <name evidence="2" type="ORF">ACFSCY_34360</name>
</gene>
<evidence type="ECO:0000313" key="3">
    <source>
        <dbReference type="Proteomes" id="UP001597145"/>
    </source>
</evidence>
<keyword evidence="3" id="KW-1185">Reference proteome</keyword>
<accession>A0ABW4FW08</accession>
<reference evidence="3" key="1">
    <citation type="journal article" date="2019" name="Int. J. Syst. Evol. Microbiol.">
        <title>The Global Catalogue of Microorganisms (GCM) 10K type strain sequencing project: providing services to taxonomists for standard genome sequencing and annotation.</title>
        <authorList>
            <consortium name="The Broad Institute Genomics Platform"/>
            <consortium name="The Broad Institute Genome Sequencing Center for Infectious Disease"/>
            <person name="Wu L."/>
            <person name="Ma J."/>
        </authorList>
    </citation>
    <scope>NUCLEOTIDE SEQUENCE [LARGE SCALE GENOMIC DNA]</scope>
    <source>
        <strain evidence="3">JCM 12165</strain>
    </source>
</reference>
<evidence type="ECO:0000313" key="2">
    <source>
        <dbReference type="EMBL" id="MFD1534515.1"/>
    </source>
</evidence>
<feature type="domain" description="VOC" evidence="1">
    <location>
        <begin position="4"/>
        <end position="123"/>
    </location>
</feature>
<sequence length="124" mass="13390">MIARVATAVVAVADQDVMLEFFVGKLGFTTVMDREMWPGARWVEVAPSDGSGPRTSVVLSAAKDFDREPDAAYPMTFDAADLAATVAELRAAGVEVSDVVTEPWGSYIRVTDPEVRQLLVNDRG</sequence>
<dbReference type="RefSeq" id="WP_343976197.1">
    <property type="nucleotide sequence ID" value="NZ_BAAAJG010000008.1"/>
</dbReference>
<name>A0ABW4FW08_9PSEU</name>
<dbReference type="InterPro" id="IPR004360">
    <property type="entry name" value="Glyas_Fos-R_dOase_dom"/>
</dbReference>
<evidence type="ECO:0000259" key="1">
    <source>
        <dbReference type="PROSITE" id="PS51819"/>
    </source>
</evidence>
<dbReference type="InterPro" id="IPR029068">
    <property type="entry name" value="Glyas_Bleomycin-R_OHBP_Dase"/>
</dbReference>
<dbReference type="Proteomes" id="UP001597145">
    <property type="component" value="Unassembled WGS sequence"/>
</dbReference>
<organism evidence="2 3">
    <name type="scientific">Pseudonocardia aurantiaca</name>
    <dbReference type="NCBI Taxonomy" id="75290"/>
    <lineage>
        <taxon>Bacteria</taxon>
        <taxon>Bacillati</taxon>
        <taxon>Actinomycetota</taxon>
        <taxon>Actinomycetes</taxon>
        <taxon>Pseudonocardiales</taxon>
        <taxon>Pseudonocardiaceae</taxon>
        <taxon>Pseudonocardia</taxon>
    </lineage>
</organism>
<protein>
    <submittedName>
        <fullName evidence="2">VOC family protein</fullName>
    </submittedName>
</protein>
<dbReference type="PROSITE" id="PS51819">
    <property type="entry name" value="VOC"/>
    <property type="match status" value="1"/>
</dbReference>
<comment type="caution">
    <text evidence="2">The sequence shown here is derived from an EMBL/GenBank/DDBJ whole genome shotgun (WGS) entry which is preliminary data.</text>
</comment>
<dbReference type="PANTHER" id="PTHR36437:SF2">
    <property type="entry name" value="GLYOXALASE_BLEOMYCIN RESISTANCE PROTEIN_DIOXYGENASE"/>
    <property type="match status" value="1"/>
</dbReference>
<proteinExistence type="predicted"/>
<dbReference type="Gene3D" id="3.10.180.10">
    <property type="entry name" value="2,3-Dihydroxybiphenyl 1,2-Dioxygenase, domain 1"/>
    <property type="match status" value="1"/>
</dbReference>